<feature type="domain" description="DUS-like FMN-binding" evidence="13">
    <location>
        <begin position="17"/>
        <end position="310"/>
    </location>
</feature>
<evidence type="ECO:0000256" key="2">
    <source>
        <dbReference type="ARBA" id="ARBA00002790"/>
    </source>
</evidence>
<dbReference type="PROSITE" id="PS01136">
    <property type="entry name" value="UPF0034"/>
    <property type="match status" value="1"/>
</dbReference>
<dbReference type="Gene3D" id="3.20.20.70">
    <property type="entry name" value="Aldolase class I"/>
    <property type="match status" value="1"/>
</dbReference>
<proteinExistence type="inferred from homology"/>
<keyword evidence="6 12" id="KW-0819">tRNA processing</keyword>
<dbReference type="InterPro" id="IPR004652">
    <property type="entry name" value="DusB-like"/>
</dbReference>
<dbReference type="SUPFAM" id="SSF51395">
    <property type="entry name" value="FMN-linked oxidoreductases"/>
    <property type="match status" value="1"/>
</dbReference>
<keyword evidence="15" id="KW-1185">Reference proteome</keyword>
<comment type="catalytic activity">
    <reaction evidence="10">
        <text>a 5,6-dihydrouridine in tRNA + NADP(+) = a uridine in tRNA + NADPH + H(+)</text>
        <dbReference type="Rhea" id="RHEA:23624"/>
        <dbReference type="Rhea" id="RHEA-COMP:13339"/>
        <dbReference type="Rhea" id="RHEA-COMP:13887"/>
        <dbReference type="ChEBI" id="CHEBI:15378"/>
        <dbReference type="ChEBI" id="CHEBI:57783"/>
        <dbReference type="ChEBI" id="CHEBI:58349"/>
        <dbReference type="ChEBI" id="CHEBI:65315"/>
        <dbReference type="ChEBI" id="CHEBI:74443"/>
    </reaction>
</comment>
<comment type="cofactor">
    <cofactor evidence="1 12">
        <name>FMN</name>
        <dbReference type="ChEBI" id="CHEBI:58210"/>
    </cofactor>
</comment>
<dbReference type="EC" id="1.3.1.-" evidence="12"/>
<accession>A0ABR7ITM5</accession>
<keyword evidence="3" id="KW-0820">tRNA-binding</keyword>
<evidence type="ECO:0000256" key="9">
    <source>
        <dbReference type="ARBA" id="ARBA00023002"/>
    </source>
</evidence>
<evidence type="ECO:0000256" key="12">
    <source>
        <dbReference type="PIRNR" id="PIRNR006621"/>
    </source>
</evidence>
<evidence type="ECO:0000256" key="4">
    <source>
        <dbReference type="ARBA" id="ARBA00022630"/>
    </source>
</evidence>
<keyword evidence="4 12" id="KW-0285">Flavoprotein</keyword>
<protein>
    <recommendedName>
        <fullName evidence="12">tRNA-dihydrouridine synthase</fullName>
        <ecNumber evidence="12">1.3.1.-</ecNumber>
    </recommendedName>
</protein>
<evidence type="ECO:0000256" key="11">
    <source>
        <dbReference type="ARBA" id="ARBA00048802"/>
    </source>
</evidence>
<dbReference type="InterPro" id="IPR018517">
    <property type="entry name" value="tRNA_hU_synthase_CS"/>
</dbReference>
<evidence type="ECO:0000256" key="5">
    <source>
        <dbReference type="ARBA" id="ARBA00022643"/>
    </source>
</evidence>
<organism evidence="14 15">
    <name type="scientific">Clostridium facile</name>
    <dbReference type="NCBI Taxonomy" id="2763035"/>
    <lineage>
        <taxon>Bacteria</taxon>
        <taxon>Bacillati</taxon>
        <taxon>Bacillota</taxon>
        <taxon>Clostridia</taxon>
        <taxon>Eubacteriales</taxon>
        <taxon>Clostridiaceae</taxon>
        <taxon>Clostridium</taxon>
    </lineage>
</organism>
<comment type="caution">
    <text evidence="14">The sequence shown here is derived from an EMBL/GenBank/DDBJ whole genome shotgun (WGS) entry which is preliminary data.</text>
</comment>
<reference evidence="14 15" key="1">
    <citation type="submission" date="2020-08" db="EMBL/GenBank/DDBJ databases">
        <title>Genome public.</title>
        <authorList>
            <person name="Liu C."/>
            <person name="Sun Q."/>
        </authorList>
    </citation>
    <scope>NUCLEOTIDE SEQUENCE [LARGE SCALE GENOMIC DNA]</scope>
    <source>
        <strain evidence="14 15">NSJ-27</strain>
    </source>
</reference>
<evidence type="ECO:0000256" key="10">
    <source>
        <dbReference type="ARBA" id="ARBA00048205"/>
    </source>
</evidence>
<name>A0ABR7ITM5_9CLOT</name>
<keyword evidence="9 12" id="KW-0560">Oxidoreductase</keyword>
<comment type="catalytic activity">
    <reaction evidence="11">
        <text>a 5,6-dihydrouridine in tRNA + NAD(+) = a uridine in tRNA + NADH + H(+)</text>
        <dbReference type="Rhea" id="RHEA:54452"/>
        <dbReference type="Rhea" id="RHEA-COMP:13339"/>
        <dbReference type="Rhea" id="RHEA-COMP:13887"/>
        <dbReference type="ChEBI" id="CHEBI:15378"/>
        <dbReference type="ChEBI" id="CHEBI:57540"/>
        <dbReference type="ChEBI" id="CHEBI:57945"/>
        <dbReference type="ChEBI" id="CHEBI:65315"/>
        <dbReference type="ChEBI" id="CHEBI:74443"/>
    </reaction>
</comment>
<dbReference type="InterPro" id="IPR035587">
    <property type="entry name" value="DUS-like_FMN-bd"/>
</dbReference>
<keyword evidence="5 12" id="KW-0288">FMN</keyword>
<evidence type="ECO:0000256" key="3">
    <source>
        <dbReference type="ARBA" id="ARBA00022555"/>
    </source>
</evidence>
<dbReference type="InterPro" id="IPR001269">
    <property type="entry name" value="DUS_fam"/>
</dbReference>
<dbReference type="PIRSF" id="PIRSF006621">
    <property type="entry name" value="Dus"/>
    <property type="match status" value="1"/>
</dbReference>
<comment type="similarity">
    <text evidence="12">Belongs to the dus family.</text>
</comment>
<dbReference type="Pfam" id="PF01207">
    <property type="entry name" value="Dus"/>
    <property type="match status" value="1"/>
</dbReference>
<evidence type="ECO:0000256" key="8">
    <source>
        <dbReference type="ARBA" id="ARBA00022884"/>
    </source>
</evidence>
<dbReference type="PANTHER" id="PTHR45846">
    <property type="entry name" value="TRNA-DIHYDROURIDINE(47) SYNTHASE [NAD(P)(+)]-LIKE"/>
    <property type="match status" value="1"/>
</dbReference>
<dbReference type="InterPro" id="IPR013785">
    <property type="entry name" value="Aldolase_TIM"/>
</dbReference>
<dbReference type="Gene3D" id="1.10.1200.80">
    <property type="entry name" value="Putative flavin oxidoreducatase, domain 2"/>
    <property type="match status" value="1"/>
</dbReference>
<dbReference type="PANTHER" id="PTHR45846:SF1">
    <property type="entry name" value="TRNA-DIHYDROURIDINE(47) SYNTHASE [NAD(P)(+)]-LIKE"/>
    <property type="match status" value="1"/>
</dbReference>
<dbReference type="EMBL" id="JACOQK010000001">
    <property type="protein sequence ID" value="MBC5788485.1"/>
    <property type="molecule type" value="Genomic_DNA"/>
</dbReference>
<dbReference type="Proteomes" id="UP000649151">
    <property type="component" value="Unassembled WGS sequence"/>
</dbReference>
<dbReference type="NCBIfam" id="TIGR00737">
    <property type="entry name" value="nifR3_yhdG"/>
    <property type="match status" value="1"/>
</dbReference>
<keyword evidence="7" id="KW-0521">NADP</keyword>
<evidence type="ECO:0000259" key="13">
    <source>
        <dbReference type="Pfam" id="PF01207"/>
    </source>
</evidence>
<gene>
    <name evidence="14" type="primary">dusB</name>
    <name evidence="14" type="ORF">H8Z77_10760</name>
</gene>
<evidence type="ECO:0000256" key="7">
    <source>
        <dbReference type="ARBA" id="ARBA00022857"/>
    </source>
</evidence>
<dbReference type="RefSeq" id="WP_186996995.1">
    <property type="nucleotide sequence ID" value="NZ_JACOQK010000001.1"/>
</dbReference>
<evidence type="ECO:0000313" key="14">
    <source>
        <dbReference type="EMBL" id="MBC5788485.1"/>
    </source>
</evidence>
<evidence type="ECO:0000256" key="1">
    <source>
        <dbReference type="ARBA" id="ARBA00001917"/>
    </source>
</evidence>
<dbReference type="InterPro" id="IPR024036">
    <property type="entry name" value="tRNA-dHydroUridine_Synthase_C"/>
</dbReference>
<keyword evidence="8" id="KW-0694">RNA-binding</keyword>
<evidence type="ECO:0000313" key="15">
    <source>
        <dbReference type="Proteomes" id="UP000649151"/>
    </source>
</evidence>
<sequence>MKTIKIGNVSIEQTAALAPMASVADRAYRTICKEYNAAYVVGEMVSSKGMYYSDRKTAQLLTVTNIERPMAVQLFGDNPDFMAQAAEKALDYQPEIIDINMGCPVPKVAGNGSGSALMKNPELAAEIVTAVVQASTVPVTVKFRKGWDDNSINAVEFAKRMEDAGASAVTIHGRTRMQMYSGKADWDIIRQVKQAVSIPVIGNGDITSPELAKQMYEETGVDLVMIARGSYGRPWLFRQIKEFLETGSYSPEPSLEEKMKIMMHHVRMICEYKGEYIGMKEARKHAAWYLKGIHGAAQFRNRCGMLNSIQDLELLCEEVLTLV</sequence>
<evidence type="ECO:0000256" key="6">
    <source>
        <dbReference type="ARBA" id="ARBA00022694"/>
    </source>
</evidence>
<dbReference type="CDD" id="cd02801">
    <property type="entry name" value="DUS_like_FMN"/>
    <property type="match status" value="1"/>
</dbReference>
<comment type="function">
    <text evidence="2 12">Catalyzes the synthesis of 5,6-dihydrouridine (D), a modified base found in the D-loop of most tRNAs, via the reduction of the C5-C6 double bond in target uridines.</text>
</comment>